<keyword evidence="2" id="KW-1185">Reference proteome</keyword>
<dbReference type="InterPro" id="IPR036397">
    <property type="entry name" value="RNaseH_sf"/>
</dbReference>
<dbReference type="Proteomes" id="UP001148614">
    <property type="component" value="Unassembled WGS sequence"/>
</dbReference>
<dbReference type="GO" id="GO:0003676">
    <property type="term" value="F:nucleic acid binding"/>
    <property type="evidence" value="ECO:0007669"/>
    <property type="project" value="InterPro"/>
</dbReference>
<dbReference type="EMBL" id="JANPWZ010000545">
    <property type="protein sequence ID" value="KAJ3575391.1"/>
    <property type="molecule type" value="Genomic_DNA"/>
</dbReference>
<evidence type="ECO:0000313" key="1">
    <source>
        <dbReference type="EMBL" id="KAJ3575391.1"/>
    </source>
</evidence>
<gene>
    <name evidence="1" type="ORF">NPX13_g4047</name>
</gene>
<name>A0A9W8TNQ2_9PEZI</name>
<reference evidence="1" key="1">
    <citation type="submission" date="2022-07" db="EMBL/GenBank/DDBJ databases">
        <title>Genome Sequence of Xylaria arbuscula.</title>
        <authorList>
            <person name="Buettner E."/>
        </authorList>
    </citation>
    <scope>NUCLEOTIDE SEQUENCE</scope>
    <source>
        <strain evidence="1">VT107</strain>
    </source>
</reference>
<sequence length="517" mass="57633">MCGPWRMFALAALGYDTSRVKDNHDGFLSELKSGQSLMQFSRVTMETESTRQSWQRFAPLVPMTLLRKFRSRLATDPRDKVFTVLGLIRSWGTKKSGEAMKGITPDYSTHDYWLFFDTAILLIRNTRSLGVLAGTLQGGDGRSRMPSWITDWNCPPTVDEHTRLGNIQLYSAADYLSGSVAVHGHSILEVQGYPLDKVDHVGRVLENNQGTSRSRLTVREWQKALPKLSEAVAKSYIAGGSLYATSNYVREFQRLPEEMEPRSEAFEHWLTVDKHSHRRTSLIGGTDPPDMRIGDSVAVLLGSRVPFILREDGRPRRCSGQDINVLFSERASYQAGKGAKARADEEFHCYVTHQHCYHVVGDAYVHGMMRGDVKRTNQWNDAPIYLLSESINSQERGDAEQAESDHQRELESGRSTLLICTDGSGIDGHTGAAAVCPRIRQTRKAYMGRDTVSTVYAGELQGINIALEIAREDLHRGSRRDKAIIYTDNQTAIRSSATPVGKSGAYILISLTSGKSA</sequence>
<accession>A0A9W8TNQ2</accession>
<proteinExistence type="predicted"/>
<dbReference type="PANTHER" id="PTHR24148">
    <property type="entry name" value="ANKYRIN REPEAT DOMAIN-CONTAINING PROTEIN 39 HOMOLOG-RELATED"/>
    <property type="match status" value="1"/>
</dbReference>
<organism evidence="1 2">
    <name type="scientific">Xylaria arbuscula</name>
    <dbReference type="NCBI Taxonomy" id="114810"/>
    <lineage>
        <taxon>Eukaryota</taxon>
        <taxon>Fungi</taxon>
        <taxon>Dikarya</taxon>
        <taxon>Ascomycota</taxon>
        <taxon>Pezizomycotina</taxon>
        <taxon>Sordariomycetes</taxon>
        <taxon>Xylariomycetidae</taxon>
        <taxon>Xylariales</taxon>
        <taxon>Xylariaceae</taxon>
        <taxon>Xylaria</taxon>
    </lineage>
</organism>
<comment type="caution">
    <text evidence="1">The sequence shown here is derived from an EMBL/GenBank/DDBJ whole genome shotgun (WGS) entry which is preliminary data.</text>
</comment>
<evidence type="ECO:0008006" key="3">
    <source>
        <dbReference type="Google" id="ProtNLM"/>
    </source>
</evidence>
<dbReference type="SUPFAM" id="SSF53098">
    <property type="entry name" value="Ribonuclease H-like"/>
    <property type="match status" value="1"/>
</dbReference>
<evidence type="ECO:0000313" key="2">
    <source>
        <dbReference type="Proteomes" id="UP001148614"/>
    </source>
</evidence>
<dbReference type="InterPro" id="IPR012337">
    <property type="entry name" value="RNaseH-like_sf"/>
</dbReference>
<dbReference type="AlphaFoldDB" id="A0A9W8TNQ2"/>
<dbReference type="InterPro" id="IPR052895">
    <property type="entry name" value="HetReg/Transcr_Mod"/>
</dbReference>
<dbReference type="PANTHER" id="PTHR24148:SF73">
    <property type="entry name" value="HET DOMAIN PROTEIN (AFU_ORTHOLOGUE AFUA_8G01020)"/>
    <property type="match status" value="1"/>
</dbReference>
<dbReference type="CDD" id="cd09276">
    <property type="entry name" value="Rnase_HI_RT_non_LTR"/>
    <property type="match status" value="1"/>
</dbReference>
<protein>
    <recommendedName>
        <fullName evidence="3">RNase H type-1 domain-containing protein</fullName>
    </recommendedName>
</protein>
<dbReference type="Gene3D" id="3.30.420.10">
    <property type="entry name" value="Ribonuclease H-like superfamily/Ribonuclease H"/>
    <property type="match status" value="1"/>
</dbReference>